<dbReference type="FunFam" id="2.10.50.30:FF:000002">
    <property type="entry name" value="Vomeronasal 2 receptor, h1"/>
    <property type="match status" value="1"/>
</dbReference>
<reference evidence="15" key="1">
    <citation type="submission" date="2025-08" db="UniProtKB">
        <authorList>
            <consortium name="RefSeq"/>
        </authorList>
    </citation>
    <scope>IDENTIFICATION</scope>
</reference>
<evidence type="ECO:0000256" key="1">
    <source>
        <dbReference type="ARBA" id="ARBA00004651"/>
    </source>
</evidence>
<dbReference type="SUPFAM" id="SSF53822">
    <property type="entry name" value="Periplasmic binding protein-like I"/>
    <property type="match status" value="1"/>
</dbReference>
<dbReference type="InterPro" id="IPR004073">
    <property type="entry name" value="GPCR_3_vmron_rcpt_2"/>
</dbReference>
<dbReference type="Gene3D" id="2.10.50.30">
    <property type="entry name" value="GPCR, family 3, nine cysteines domain"/>
    <property type="match status" value="1"/>
</dbReference>
<evidence type="ECO:0000259" key="13">
    <source>
        <dbReference type="PROSITE" id="PS50259"/>
    </source>
</evidence>
<dbReference type="RefSeq" id="XP_021099632.1">
    <property type="nucleotide sequence ID" value="XM_021243973.1"/>
</dbReference>
<dbReference type="Gene3D" id="3.40.50.2300">
    <property type="match status" value="2"/>
</dbReference>
<proteinExistence type="inferred from homology"/>
<protein>
    <submittedName>
        <fullName evidence="15">Vomeronasal type-2 receptor 116</fullName>
    </submittedName>
</protein>
<evidence type="ECO:0000256" key="9">
    <source>
        <dbReference type="ARBA" id="ARBA00023170"/>
    </source>
</evidence>
<feature type="transmembrane region" description="Helical" evidence="12">
    <location>
        <begin position="692"/>
        <end position="715"/>
    </location>
</feature>
<keyword evidence="6 12" id="KW-1133">Transmembrane helix</keyword>
<dbReference type="InterPro" id="IPR028082">
    <property type="entry name" value="Peripla_BP_I"/>
</dbReference>
<dbReference type="Pfam" id="PF01094">
    <property type="entry name" value="ANF_receptor"/>
    <property type="match status" value="1"/>
</dbReference>
<sequence>MEETEIVIVGMGIMIEFKLKNYQYVLALVFAIEEINNNPHFLPNISLGYEFHNVQHSEWRTLESSLTLLTGQDEVPNYTCRRESKSVAVLTGTTWETSIQTGTLLELYKFPQLTFGSFDPILSDNDQLPSLYQMAPKDTSLAIGMVSLMLYFSWTWVGLVIAECQKGLQFLSDLRAEMDRNRVCVAFVKMILNSYIQNESNRLTYDLWTRETSPANVVIIYFDTNTAHDAGFYTGKYLVTWRVWVTNSQWHPDIFGKNFIIDSFHGTLIFSLQHEEISGFKTFIQTATPSKYPEDIYFTIFWSMNFDCTLSNFDCTLRNCPANASLMYLPVSRFDPAMSDESYNIYNAVYAMAHALHEMLLQQVQMQPRKNGELKGFSPWQLHHFLKELQFTNPGGGQVNMNEQRKWDGEYDILNFWNLPEGLRLTAKVGLFSPHLPRSQQLSLNEDVIEWGTGITETPHSVCSESCHLGFRKSPQEGRAACCFYCSPCPENEISNETDLEQCVKCPDYQYANIQRTHCLQKSVTFLAFKDPLGKGLAGTALSLAILTAAVLGLFVKHRDTPIVKANNRALSYTLLISLIFCFLCSLLFIGRPNTATCILQQTTFGVVFAVAVSTVLAKTITVILAFKVTAPGRRMRQLLVSGAPNYIIPIGSLIQLTFCGVWMGTEPPYVDTDPHSEHGHIVIMCNKGSLTAFYCVLGYLGSLALVSFTVAFLARNLPDTFNEAKFLTFSMLVFCSVWVTFLPVYHSTKGKVMVAMEVFSILASSAGLLGCIFAPKCYIILLRPDRKSLHGFRDQTHSEKNKKIGLCLTKPVPPSLIEDSWLCLSISSAFKRTTLVSPQLWELGTSAYYPTVDLKNPPSAKFAASPKGDFYRESQATTQRLIFDSISTDVKLTFQDLLCINWPSLPGGLHCSAVLRSHYTDTDVHSEHGHIIILCNKGSLTAFCCVLGYLGSLALVSFTVDFLARNLPDTFNEAKFLTFSMLVFCSVWITFLPVYHSTKGKVMLAMRSSPSWPPVKGCWAASLPLSATSF</sequence>
<keyword evidence="4 12" id="KW-0812">Transmembrane</keyword>
<dbReference type="InterPro" id="IPR038550">
    <property type="entry name" value="GPCR_3_9-Cys_sf"/>
</dbReference>
<evidence type="ECO:0000256" key="8">
    <source>
        <dbReference type="ARBA" id="ARBA00023136"/>
    </source>
</evidence>
<feature type="transmembrane region" description="Helical" evidence="12">
    <location>
        <begin position="141"/>
        <end position="162"/>
    </location>
</feature>
<comment type="subcellular location">
    <subcellularLocation>
        <location evidence="1">Cell membrane</location>
        <topology evidence="1">Multi-pass membrane protein</topology>
    </subcellularLocation>
</comment>
<evidence type="ECO:0000256" key="6">
    <source>
        <dbReference type="ARBA" id="ARBA00022989"/>
    </source>
</evidence>
<feature type="domain" description="G-protein coupled receptors family 3 profile" evidence="13">
    <location>
        <begin position="893"/>
        <end position="1007"/>
    </location>
</feature>
<dbReference type="PRINTS" id="PR01535">
    <property type="entry name" value="VOMERONASL2R"/>
</dbReference>
<keyword evidence="7" id="KW-0297">G-protein coupled receptor</keyword>
<gene>
    <name evidence="15" type="primary">LOC101716014</name>
</gene>
<dbReference type="AlphaFoldDB" id="A0AAX6RSK0"/>
<feature type="transmembrane region" description="Helical" evidence="12">
    <location>
        <begin position="727"/>
        <end position="747"/>
    </location>
</feature>
<feature type="transmembrane region" description="Helical" evidence="12">
    <location>
        <begin position="603"/>
        <end position="627"/>
    </location>
</feature>
<keyword evidence="10" id="KW-0325">Glycoprotein</keyword>
<feature type="domain" description="G-protein coupled receptors family 3 profile" evidence="13">
    <location>
        <begin position="533"/>
        <end position="797"/>
    </location>
</feature>
<accession>A0AAX6RSK0</accession>
<dbReference type="InterPro" id="IPR000337">
    <property type="entry name" value="GPCR_3"/>
</dbReference>
<dbReference type="InterPro" id="IPR017978">
    <property type="entry name" value="GPCR_3_C"/>
</dbReference>
<dbReference type="InterPro" id="IPR011500">
    <property type="entry name" value="GPCR_3_9-Cys_dom"/>
</dbReference>
<dbReference type="Proteomes" id="UP000694906">
    <property type="component" value="Unplaced"/>
</dbReference>
<feature type="transmembrane region" description="Helical" evidence="12">
    <location>
        <begin position="537"/>
        <end position="558"/>
    </location>
</feature>
<dbReference type="CDD" id="cd15283">
    <property type="entry name" value="7tmC_V2R_pheromone"/>
    <property type="match status" value="1"/>
</dbReference>
<organism evidence="14 15">
    <name type="scientific">Heterocephalus glaber</name>
    <name type="common">Naked mole rat</name>
    <dbReference type="NCBI Taxonomy" id="10181"/>
    <lineage>
        <taxon>Eukaryota</taxon>
        <taxon>Metazoa</taxon>
        <taxon>Chordata</taxon>
        <taxon>Craniata</taxon>
        <taxon>Vertebrata</taxon>
        <taxon>Euteleostomi</taxon>
        <taxon>Mammalia</taxon>
        <taxon>Eutheria</taxon>
        <taxon>Euarchontoglires</taxon>
        <taxon>Glires</taxon>
        <taxon>Rodentia</taxon>
        <taxon>Hystricomorpha</taxon>
        <taxon>Bathyergidae</taxon>
        <taxon>Heterocephalus</taxon>
    </lineage>
</organism>
<name>A0AAX6RSK0_HETGA</name>
<keyword evidence="14" id="KW-1185">Reference proteome</keyword>
<keyword evidence="3" id="KW-1003">Cell membrane</keyword>
<dbReference type="InterPro" id="IPR001828">
    <property type="entry name" value="ANF_lig-bd_rcpt"/>
</dbReference>
<keyword evidence="9 15" id="KW-0675">Receptor</keyword>
<dbReference type="CDD" id="cd06365">
    <property type="entry name" value="PBP1_pheromone_receptor"/>
    <property type="match status" value="1"/>
</dbReference>
<evidence type="ECO:0000256" key="2">
    <source>
        <dbReference type="ARBA" id="ARBA00007242"/>
    </source>
</evidence>
<dbReference type="GeneID" id="101716014"/>
<evidence type="ECO:0000256" key="7">
    <source>
        <dbReference type="ARBA" id="ARBA00023040"/>
    </source>
</evidence>
<dbReference type="FunFam" id="3.40.50.2300:FF:000024">
    <property type="entry name" value="Vomeronasal 2, receptor 73"/>
    <property type="match status" value="1"/>
</dbReference>
<dbReference type="PRINTS" id="PR00248">
    <property type="entry name" value="GPCRMGR"/>
</dbReference>
<feature type="transmembrane region" description="Helical" evidence="12">
    <location>
        <begin position="977"/>
        <end position="996"/>
    </location>
</feature>
<dbReference type="Pfam" id="PF07562">
    <property type="entry name" value="NCD3G"/>
    <property type="match status" value="1"/>
</dbReference>
<evidence type="ECO:0000256" key="10">
    <source>
        <dbReference type="ARBA" id="ARBA00023180"/>
    </source>
</evidence>
<dbReference type="InterPro" id="IPR000068">
    <property type="entry name" value="GPCR_3_Ca_sens_rcpt-rel"/>
</dbReference>
<keyword evidence="11" id="KW-0807">Transducer</keyword>
<comment type="similarity">
    <text evidence="2">Belongs to the G-protein coupled receptor 3 family.</text>
</comment>
<feature type="transmembrane region" description="Helical" evidence="12">
    <location>
        <begin position="941"/>
        <end position="965"/>
    </location>
</feature>
<evidence type="ECO:0000313" key="14">
    <source>
        <dbReference type="Proteomes" id="UP000694906"/>
    </source>
</evidence>
<evidence type="ECO:0000256" key="3">
    <source>
        <dbReference type="ARBA" id="ARBA00022475"/>
    </source>
</evidence>
<feature type="transmembrane region" description="Helical" evidence="12">
    <location>
        <begin position="759"/>
        <end position="782"/>
    </location>
</feature>
<evidence type="ECO:0000313" key="15">
    <source>
        <dbReference type="RefSeq" id="XP_021099632.1"/>
    </source>
</evidence>
<keyword evidence="5" id="KW-0732">Signal</keyword>
<dbReference type="PANTHER" id="PTHR24061:SF545">
    <property type="entry name" value="VOMERONASAL 2, RECEPTOR 118-RELATED"/>
    <property type="match status" value="1"/>
</dbReference>
<dbReference type="PROSITE" id="PS50259">
    <property type="entry name" value="G_PROTEIN_RECEP_F3_4"/>
    <property type="match status" value="2"/>
</dbReference>
<dbReference type="GO" id="GO:0005886">
    <property type="term" value="C:plasma membrane"/>
    <property type="evidence" value="ECO:0007669"/>
    <property type="project" value="UniProtKB-SubCell"/>
</dbReference>
<evidence type="ECO:0000256" key="5">
    <source>
        <dbReference type="ARBA" id="ARBA00022729"/>
    </source>
</evidence>
<keyword evidence="8 12" id="KW-0472">Membrane</keyword>
<feature type="transmembrane region" description="Helical" evidence="12">
    <location>
        <begin position="647"/>
        <end position="666"/>
    </location>
</feature>
<evidence type="ECO:0000256" key="12">
    <source>
        <dbReference type="SAM" id="Phobius"/>
    </source>
</evidence>
<dbReference type="PANTHER" id="PTHR24061">
    <property type="entry name" value="CALCIUM-SENSING RECEPTOR-RELATED"/>
    <property type="match status" value="1"/>
</dbReference>
<dbReference type="Pfam" id="PF00003">
    <property type="entry name" value="7tm_3"/>
    <property type="match status" value="2"/>
</dbReference>
<evidence type="ECO:0000256" key="11">
    <source>
        <dbReference type="ARBA" id="ARBA00023224"/>
    </source>
</evidence>
<evidence type="ECO:0000256" key="4">
    <source>
        <dbReference type="ARBA" id="ARBA00022692"/>
    </source>
</evidence>
<dbReference type="GO" id="GO:0004930">
    <property type="term" value="F:G protein-coupled receptor activity"/>
    <property type="evidence" value="ECO:0007669"/>
    <property type="project" value="UniProtKB-KW"/>
</dbReference>
<feature type="transmembrane region" description="Helical" evidence="12">
    <location>
        <begin position="570"/>
        <end position="591"/>
    </location>
</feature>